<dbReference type="EC" id="3.4.-.-" evidence="9"/>
<feature type="active site" description="Charge relay system" evidence="5">
    <location>
        <position position="267"/>
    </location>
</feature>
<protein>
    <submittedName>
        <fullName evidence="9">S8 family peptidase</fullName>
        <ecNumber evidence="9">3.4.-.-</ecNumber>
    </submittedName>
</protein>
<keyword evidence="10" id="KW-1185">Reference proteome</keyword>
<keyword evidence="4 5" id="KW-0720">Serine protease</keyword>
<dbReference type="InterPro" id="IPR023827">
    <property type="entry name" value="Peptidase_S8_Asp-AS"/>
</dbReference>
<dbReference type="GO" id="GO:0016787">
    <property type="term" value="F:hydrolase activity"/>
    <property type="evidence" value="ECO:0007669"/>
    <property type="project" value="UniProtKB-KW"/>
</dbReference>
<dbReference type="InterPro" id="IPR022398">
    <property type="entry name" value="Peptidase_S8_His-AS"/>
</dbReference>
<comment type="caution">
    <text evidence="9">The sequence shown here is derived from an EMBL/GenBank/DDBJ whole genome shotgun (WGS) entry which is preliminary data.</text>
</comment>
<evidence type="ECO:0000256" key="3">
    <source>
        <dbReference type="ARBA" id="ARBA00022801"/>
    </source>
</evidence>
<evidence type="ECO:0000256" key="1">
    <source>
        <dbReference type="ARBA" id="ARBA00011073"/>
    </source>
</evidence>
<dbReference type="PANTHER" id="PTHR43806">
    <property type="entry name" value="PEPTIDASE S8"/>
    <property type="match status" value="1"/>
</dbReference>
<evidence type="ECO:0000259" key="8">
    <source>
        <dbReference type="Pfam" id="PF00082"/>
    </source>
</evidence>
<organism evidence="9 10">
    <name type="scientific">Roseateles flavus</name>
    <dbReference type="NCBI Taxonomy" id="3149041"/>
    <lineage>
        <taxon>Bacteria</taxon>
        <taxon>Pseudomonadati</taxon>
        <taxon>Pseudomonadota</taxon>
        <taxon>Betaproteobacteria</taxon>
        <taxon>Burkholderiales</taxon>
        <taxon>Sphaerotilaceae</taxon>
        <taxon>Roseateles</taxon>
    </lineage>
</organism>
<evidence type="ECO:0000313" key="9">
    <source>
        <dbReference type="EMBL" id="MEO3715172.1"/>
    </source>
</evidence>
<dbReference type="CDD" id="cd07496">
    <property type="entry name" value="Peptidases_S8_13"/>
    <property type="match status" value="1"/>
</dbReference>
<feature type="active site" description="Charge relay system" evidence="5">
    <location>
        <position position="460"/>
    </location>
</feature>
<name>A0ABV0GJE3_9BURK</name>
<dbReference type="PANTHER" id="PTHR43806:SF11">
    <property type="entry name" value="CEREVISIN-RELATED"/>
    <property type="match status" value="1"/>
</dbReference>
<evidence type="ECO:0000256" key="2">
    <source>
        <dbReference type="ARBA" id="ARBA00022670"/>
    </source>
</evidence>
<dbReference type="InterPro" id="IPR036852">
    <property type="entry name" value="Peptidase_S8/S53_dom_sf"/>
</dbReference>
<accession>A0ABV0GJE3</accession>
<dbReference type="InterPro" id="IPR034176">
    <property type="entry name" value="Peptidases_S8_13"/>
</dbReference>
<dbReference type="RefSeq" id="WP_347612478.1">
    <property type="nucleotide sequence ID" value="NZ_JBDPZC010000012.1"/>
</dbReference>
<dbReference type="Gene3D" id="3.40.50.200">
    <property type="entry name" value="Peptidase S8/S53 domain"/>
    <property type="match status" value="1"/>
</dbReference>
<proteinExistence type="inferred from homology"/>
<evidence type="ECO:0000256" key="7">
    <source>
        <dbReference type="SAM" id="SignalP"/>
    </source>
</evidence>
<dbReference type="EMBL" id="JBDPZC010000012">
    <property type="protein sequence ID" value="MEO3715172.1"/>
    <property type="molecule type" value="Genomic_DNA"/>
</dbReference>
<keyword evidence="3 5" id="KW-0378">Hydrolase</keyword>
<evidence type="ECO:0000256" key="6">
    <source>
        <dbReference type="RuleBase" id="RU003355"/>
    </source>
</evidence>
<dbReference type="Pfam" id="PF00082">
    <property type="entry name" value="Peptidase_S8"/>
    <property type="match status" value="1"/>
</dbReference>
<feature type="active site" description="Charge relay system" evidence="5">
    <location>
        <position position="192"/>
    </location>
</feature>
<evidence type="ECO:0000256" key="5">
    <source>
        <dbReference type="PROSITE-ProRule" id="PRU01240"/>
    </source>
</evidence>
<keyword evidence="7" id="KW-0732">Signal</keyword>
<dbReference type="InterPro" id="IPR023828">
    <property type="entry name" value="Peptidase_S8_Ser-AS"/>
</dbReference>
<feature type="signal peptide" evidence="7">
    <location>
        <begin position="1"/>
        <end position="32"/>
    </location>
</feature>
<reference evidence="9 10" key="1">
    <citation type="submission" date="2024-05" db="EMBL/GenBank/DDBJ databases">
        <title>Roseateles sp. 2.12 16S ribosomal RNA gene Genome sequencing and assembly.</title>
        <authorList>
            <person name="Woo H."/>
        </authorList>
    </citation>
    <scope>NUCLEOTIDE SEQUENCE [LARGE SCALE GENOMIC DNA]</scope>
    <source>
        <strain evidence="9 10">2.12</strain>
    </source>
</reference>
<dbReference type="PROSITE" id="PS51892">
    <property type="entry name" value="SUBTILASE"/>
    <property type="match status" value="1"/>
</dbReference>
<dbReference type="PRINTS" id="PR00723">
    <property type="entry name" value="SUBTILISIN"/>
</dbReference>
<dbReference type="InterPro" id="IPR015500">
    <property type="entry name" value="Peptidase_S8_subtilisin-rel"/>
</dbReference>
<dbReference type="InterPro" id="IPR000209">
    <property type="entry name" value="Peptidase_S8/S53_dom"/>
</dbReference>
<gene>
    <name evidence="9" type="ORF">ABDJ40_20585</name>
</gene>
<keyword evidence="2 5" id="KW-0645">Protease</keyword>
<dbReference type="InterPro" id="IPR050131">
    <property type="entry name" value="Peptidase_S8_subtilisin-like"/>
</dbReference>
<dbReference type="PROSITE" id="PS00138">
    <property type="entry name" value="SUBTILASE_SER"/>
    <property type="match status" value="1"/>
</dbReference>
<feature type="domain" description="Peptidase S8/S53" evidence="8">
    <location>
        <begin position="184"/>
        <end position="493"/>
    </location>
</feature>
<dbReference type="Proteomes" id="UP001462640">
    <property type="component" value="Unassembled WGS sequence"/>
</dbReference>
<dbReference type="PROSITE" id="PS00137">
    <property type="entry name" value="SUBTILASE_HIS"/>
    <property type="match status" value="1"/>
</dbReference>
<feature type="chain" id="PRO_5045923959" evidence="7">
    <location>
        <begin position="33"/>
        <end position="582"/>
    </location>
</feature>
<sequence>MSQPFPSRPLALGLLMAALAAPLGLQAQSASAAVAATSGTETVGRVVVRFKAGAQSVRAQALSARTDVATARQIARSRAQSLGQRMGLALHAHHSLDERTQVVLARGLSSEALAARLARDSEIELVAVDHRRRLAAVPNDPLYPQVNQAQGSNGHGQWYLMPPSKDLVSSINAEGAWDLSTGSSSVVVAVLDTGVRYDHPDLAGKLLPGYDMIGAMTNDVDALAVANDGDRADSDASDPGDWVSNADIEAGSISGCTYDDVANSSWHGTRVSGLIGAASNNGIGVAGVSWSSKILPVRVLGKCGGYDSDIWAGMRWAAGIAVPGLPLNPSPARVLNMSLGGGGSCSDGSGTATMYAETVAAVRAKGAVIVAAAGNTSGQAVGLPANCSGVIAVAGLRHVGTKVGFSSVGPEVTLAAPGGNCVNASGACLYPMLSTTNSGKQGPVSNDNAYTNSDASVGTSFSAPLVSGVAALLLSVKPELTPDQVRQALVSTVRPFPTTGGGSAGDANPPACTAPTGADQLECYCTTSTCGAGMLDARAALASVAPPPPASSGGGGGGAMSPAWLLALLASVPLLRRWRRQP</sequence>
<evidence type="ECO:0000256" key="4">
    <source>
        <dbReference type="ARBA" id="ARBA00022825"/>
    </source>
</evidence>
<dbReference type="SUPFAM" id="SSF52743">
    <property type="entry name" value="Subtilisin-like"/>
    <property type="match status" value="1"/>
</dbReference>
<dbReference type="PROSITE" id="PS00136">
    <property type="entry name" value="SUBTILASE_ASP"/>
    <property type="match status" value="1"/>
</dbReference>
<comment type="similarity">
    <text evidence="1 5 6">Belongs to the peptidase S8 family.</text>
</comment>
<evidence type="ECO:0000313" key="10">
    <source>
        <dbReference type="Proteomes" id="UP001462640"/>
    </source>
</evidence>